<dbReference type="InterPro" id="IPR036397">
    <property type="entry name" value="RNaseH_sf"/>
</dbReference>
<keyword evidence="3" id="KW-1185">Reference proteome</keyword>
<dbReference type="AlphaFoldDB" id="A0AAN7PTU4"/>
<dbReference type="PROSITE" id="PS50879">
    <property type="entry name" value="RNASE_H_1"/>
    <property type="match status" value="1"/>
</dbReference>
<dbReference type="CDD" id="cd09279">
    <property type="entry name" value="RNase_HI_like"/>
    <property type="match status" value="1"/>
</dbReference>
<evidence type="ECO:0000313" key="3">
    <source>
        <dbReference type="Proteomes" id="UP001345219"/>
    </source>
</evidence>
<dbReference type="InterPro" id="IPR037056">
    <property type="entry name" value="RNase_H1_N_sf"/>
</dbReference>
<proteinExistence type="predicted"/>
<dbReference type="InterPro" id="IPR012337">
    <property type="entry name" value="RNaseH-like_sf"/>
</dbReference>
<reference evidence="2 3" key="1">
    <citation type="journal article" date="2023" name="Hortic Res">
        <title>Pangenome of water caltrop reveals structural variations and asymmetric subgenome divergence after allopolyploidization.</title>
        <authorList>
            <person name="Zhang X."/>
            <person name="Chen Y."/>
            <person name="Wang L."/>
            <person name="Yuan Y."/>
            <person name="Fang M."/>
            <person name="Shi L."/>
            <person name="Lu R."/>
            <person name="Comes H.P."/>
            <person name="Ma Y."/>
            <person name="Chen Y."/>
            <person name="Huang G."/>
            <person name="Zhou Y."/>
            <person name="Zheng Z."/>
            <person name="Qiu Y."/>
        </authorList>
    </citation>
    <scope>NUCLEOTIDE SEQUENCE [LARGE SCALE GENOMIC DNA]</scope>
    <source>
        <tissue evidence="2">Roots</tissue>
    </source>
</reference>
<dbReference type="SUPFAM" id="SSF53098">
    <property type="entry name" value="Ribonuclease H-like"/>
    <property type="match status" value="1"/>
</dbReference>
<feature type="domain" description="RNase H type-1" evidence="1">
    <location>
        <begin position="137"/>
        <end position="268"/>
    </location>
</feature>
<comment type="caution">
    <text evidence="2">The sequence shown here is derived from an EMBL/GenBank/DDBJ whole genome shotgun (WGS) entry which is preliminary data.</text>
</comment>
<dbReference type="GO" id="GO:0004523">
    <property type="term" value="F:RNA-DNA hybrid ribonuclease activity"/>
    <property type="evidence" value="ECO:0007669"/>
    <property type="project" value="InterPro"/>
</dbReference>
<evidence type="ECO:0000259" key="1">
    <source>
        <dbReference type="PROSITE" id="PS50879"/>
    </source>
</evidence>
<dbReference type="Proteomes" id="UP001345219">
    <property type="component" value="Chromosome 4"/>
</dbReference>
<gene>
    <name evidence="2" type="ORF">SAY87_005002</name>
</gene>
<dbReference type="FunFam" id="3.30.420.10:FF:000076">
    <property type="entry name" value="RBR-type E3 ubiquitin transferase"/>
    <property type="match status" value="1"/>
</dbReference>
<accession>A0AAN7PTU4</accession>
<dbReference type="PANTHER" id="PTHR46387">
    <property type="entry name" value="POLYNUCLEOTIDYL TRANSFERASE, RIBONUCLEASE H-LIKE SUPERFAMILY PROTEIN"/>
    <property type="match status" value="1"/>
</dbReference>
<dbReference type="Gene3D" id="3.40.970.10">
    <property type="entry name" value="Ribonuclease H1, N-terminal domain"/>
    <property type="match status" value="1"/>
</dbReference>
<evidence type="ECO:0000313" key="2">
    <source>
        <dbReference type="EMBL" id="KAK4751520.1"/>
    </source>
</evidence>
<dbReference type="GO" id="GO:0003676">
    <property type="term" value="F:nucleic acid binding"/>
    <property type="evidence" value="ECO:0007669"/>
    <property type="project" value="InterPro"/>
</dbReference>
<organism evidence="2 3">
    <name type="scientific">Trapa incisa</name>
    <dbReference type="NCBI Taxonomy" id="236973"/>
    <lineage>
        <taxon>Eukaryota</taxon>
        <taxon>Viridiplantae</taxon>
        <taxon>Streptophyta</taxon>
        <taxon>Embryophyta</taxon>
        <taxon>Tracheophyta</taxon>
        <taxon>Spermatophyta</taxon>
        <taxon>Magnoliopsida</taxon>
        <taxon>eudicotyledons</taxon>
        <taxon>Gunneridae</taxon>
        <taxon>Pentapetalae</taxon>
        <taxon>rosids</taxon>
        <taxon>malvids</taxon>
        <taxon>Myrtales</taxon>
        <taxon>Lythraceae</taxon>
        <taxon>Trapa</taxon>
    </lineage>
</organism>
<name>A0AAN7PTU4_9MYRT</name>
<dbReference type="EMBL" id="JAXIOK010000017">
    <property type="protein sequence ID" value="KAK4751520.1"/>
    <property type="molecule type" value="Genomic_DNA"/>
</dbReference>
<protein>
    <recommendedName>
        <fullName evidence="1">RNase H type-1 domain-containing protein</fullName>
    </recommendedName>
</protein>
<dbReference type="PANTHER" id="PTHR46387:SF40">
    <property type="entry name" value="POLYNUCLEOTIDYL TRANSFERASE, RIBONUCLEASE H-LIKE SUPERFAMILY PROTEIN"/>
    <property type="match status" value="1"/>
</dbReference>
<sequence>MEDEKSAFYVVRKGGVFGIYRNFRDFQDQAGSSVSISSTSVYKGYHLPKDAEDFLKSQGLKNALYTINVADIKDDMFGQLTPCPIQQPSSSGSMQLKKEPPAKRTLEVLHSDSCQQAEGAASSLADSQRKKIRYDNNMASCTLEFDGASKGNPGPAGAGAVLRTENGSMVFRLREGVGIATNNVAEYRGLILGLRYALQCGMKNIHVQGDSKLVCMQVQGLWKIKNQNMADLCKVAKELKDKFATFEINHILREFNSEADAQANLALSLRDGQFEVDATRSSR</sequence>
<dbReference type="Pfam" id="PF13456">
    <property type="entry name" value="RVT_3"/>
    <property type="match status" value="1"/>
</dbReference>
<dbReference type="Gene3D" id="3.30.420.10">
    <property type="entry name" value="Ribonuclease H-like superfamily/Ribonuclease H"/>
    <property type="match status" value="1"/>
</dbReference>
<dbReference type="InterPro" id="IPR002156">
    <property type="entry name" value="RNaseH_domain"/>
</dbReference>